<protein>
    <recommendedName>
        <fullName evidence="3">STAS/SEC14 domain-containing protein</fullName>
    </recommendedName>
</protein>
<gene>
    <name evidence="1" type="ORF">HNR30_003077</name>
</gene>
<dbReference type="InterPro" id="IPR038396">
    <property type="entry name" value="SpoIIAA-like_sf"/>
</dbReference>
<evidence type="ECO:0000313" key="1">
    <source>
        <dbReference type="EMBL" id="MBA2891736.1"/>
    </source>
</evidence>
<dbReference type="AlphaFoldDB" id="A0A7W0CIG0"/>
<evidence type="ECO:0008006" key="3">
    <source>
        <dbReference type="Google" id="ProtNLM"/>
    </source>
</evidence>
<dbReference type="InterPro" id="IPR021866">
    <property type="entry name" value="SpoIIAA-like"/>
</dbReference>
<sequence>MMEALTGLPRGTIGFQAAGEVTADDYRIVLVPAIDQALMDNKKIRLLFELGTDYRGYEAGALWQDTKLGLGHWSDFEKVAVVTDVEWIRDSVRAFKFLMPAEVQVFGLADEDRARQWLIA</sequence>
<dbReference type="Pfam" id="PF11964">
    <property type="entry name" value="SpoIIAA-like"/>
    <property type="match status" value="1"/>
</dbReference>
<accession>A0A7W0CIG0</accession>
<name>A0A7W0CIG0_9ACTN</name>
<dbReference type="Proteomes" id="UP000530928">
    <property type="component" value="Unassembled WGS sequence"/>
</dbReference>
<keyword evidence="2" id="KW-1185">Reference proteome</keyword>
<dbReference type="SUPFAM" id="SSF52091">
    <property type="entry name" value="SpoIIaa-like"/>
    <property type="match status" value="1"/>
</dbReference>
<organism evidence="1 2">
    <name type="scientific">Nonomuraea soli</name>
    <dbReference type="NCBI Taxonomy" id="1032476"/>
    <lineage>
        <taxon>Bacteria</taxon>
        <taxon>Bacillati</taxon>
        <taxon>Actinomycetota</taxon>
        <taxon>Actinomycetes</taxon>
        <taxon>Streptosporangiales</taxon>
        <taxon>Streptosporangiaceae</taxon>
        <taxon>Nonomuraea</taxon>
    </lineage>
</organism>
<dbReference type="InterPro" id="IPR036513">
    <property type="entry name" value="STAS_dom_sf"/>
</dbReference>
<dbReference type="Gene3D" id="3.40.50.10600">
    <property type="entry name" value="SpoIIaa-like domains"/>
    <property type="match status" value="1"/>
</dbReference>
<evidence type="ECO:0000313" key="2">
    <source>
        <dbReference type="Proteomes" id="UP000530928"/>
    </source>
</evidence>
<comment type="caution">
    <text evidence="1">The sequence shown here is derived from an EMBL/GenBank/DDBJ whole genome shotgun (WGS) entry which is preliminary data.</text>
</comment>
<proteinExistence type="predicted"/>
<dbReference type="EMBL" id="JACDUR010000003">
    <property type="protein sequence ID" value="MBA2891736.1"/>
    <property type="molecule type" value="Genomic_DNA"/>
</dbReference>
<dbReference type="RefSeq" id="WP_181610502.1">
    <property type="nucleotide sequence ID" value="NZ_BAABAM010000002.1"/>
</dbReference>
<reference evidence="1 2" key="1">
    <citation type="submission" date="2020-07" db="EMBL/GenBank/DDBJ databases">
        <title>Genomic Encyclopedia of Type Strains, Phase IV (KMG-IV): sequencing the most valuable type-strain genomes for metagenomic binning, comparative biology and taxonomic classification.</title>
        <authorList>
            <person name="Goeker M."/>
        </authorList>
    </citation>
    <scope>NUCLEOTIDE SEQUENCE [LARGE SCALE GENOMIC DNA]</scope>
    <source>
        <strain evidence="1 2">DSM 45533</strain>
    </source>
</reference>